<feature type="compositionally biased region" description="Low complexity" evidence="7">
    <location>
        <begin position="479"/>
        <end position="494"/>
    </location>
</feature>
<feature type="transmembrane region" description="Helical" evidence="8">
    <location>
        <begin position="166"/>
        <end position="188"/>
    </location>
</feature>
<evidence type="ECO:0000313" key="10">
    <source>
        <dbReference type="EMBL" id="MBP2408705.1"/>
    </source>
</evidence>
<dbReference type="InterPro" id="IPR036259">
    <property type="entry name" value="MFS_trans_sf"/>
</dbReference>
<feature type="domain" description="Major facilitator superfamily (MFS) profile" evidence="9">
    <location>
        <begin position="28"/>
        <end position="439"/>
    </location>
</feature>
<dbReference type="InterPro" id="IPR005828">
    <property type="entry name" value="MFS_sugar_transport-like"/>
</dbReference>
<evidence type="ECO:0000256" key="1">
    <source>
        <dbReference type="ARBA" id="ARBA00004651"/>
    </source>
</evidence>
<feature type="transmembrane region" description="Helical" evidence="8">
    <location>
        <begin position="346"/>
        <end position="364"/>
    </location>
</feature>
<organism evidence="10 11">
    <name type="scientific">Brachybacterium fresconis</name>
    <dbReference type="NCBI Taxonomy" id="173363"/>
    <lineage>
        <taxon>Bacteria</taxon>
        <taxon>Bacillati</taxon>
        <taxon>Actinomycetota</taxon>
        <taxon>Actinomycetes</taxon>
        <taxon>Micrococcales</taxon>
        <taxon>Dermabacteraceae</taxon>
        <taxon>Brachybacterium</taxon>
    </lineage>
</organism>
<feature type="transmembrane region" description="Helical" evidence="8">
    <location>
        <begin position="414"/>
        <end position="435"/>
    </location>
</feature>
<comment type="caution">
    <text evidence="10">The sequence shown here is derived from an EMBL/GenBank/DDBJ whole genome shotgun (WGS) entry which is preliminary data.</text>
</comment>
<feature type="transmembrane region" description="Helical" evidence="8">
    <location>
        <begin position="200"/>
        <end position="219"/>
    </location>
</feature>
<feature type="transmembrane region" description="Helical" evidence="8">
    <location>
        <begin position="100"/>
        <end position="119"/>
    </location>
</feature>
<keyword evidence="5 8" id="KW-1133">Transmembrane helix</keyword>
<feature type="transmembrane region" description="Helical" evidence="8">
    <location>
        <begin position="267"/>
        <end position="284"/>
    </location>
</feature>
<evidence type="ECO:0000256" key="5">
    <source>
        <dbReference type="ARBA" id="ARBA00022989"/>
    </source>
</evidence>
<accession>A0ABS4YJC8</accession>
<dbReference type="Proteomes" id="UP000698222">
    <property type="component" value="Unassembled WGS sequence"/>
</dbReference>
<dbReference type="InterPro" id="IPR020846">
    <property type="entry name" value="MFS_dom"/>
</dbReference>
<dbReference type="InterPro" id="IPR011701">
    <property type="entry name" value="MFS"/>
</dbReference>
<dbReference type="Gene3D" id="1.20.1250.20">
    <property type="entry name" value="MFS general substrate transporter like domains"/>
    <property type="match status" value="2"/>
</dbReference>
<comment type="subcellular location">
    <subcellularLocation>
        <location evidence="1">Cell membrane</location>
        <topology evidence="1">Multi-pass membrane protein</topology>
    </subcellularLocation>
</comment>
<protein>
    <submittedName>
        <fullName evidence="10">MHS family metabolite:H+ symporter-like MFS transporter</fullName>
    </submittedName>
</protein>
<sequence>MSSTPTDSGADGAGTMSQTEYAANLKRATLSSSVGSALEYFDFAMYGLMTALVFDRLFFSSAHPAMATVAAFGIYGVGFLARPFGGLFFGTIGDRIGRRWVLVATILLMGGASTLIGVLPTYEQVGVLAPILLVVLRLAQGFGAGAEQAGATVLMAEYAPVRRRGFFSALPFIGIQAGTLLASVVFFLLTMLPDEAFMSWGWRLPFLASAGLILIALFIRARLRETPSFIQLEKQEQVAERPIREIFTRGRAGVVVGIGLRMAENGGSYMFQSIALAFVTSAAIGMDRGMVTWGVTLGSLIGIFSVPLTGRISDRVGRVPVYRFGAVFMLIFSVPAWYLLSLGNEVVAIAVIAVGLGVAVNSMLGPQCAMLPELFGNRHRYLGVAMAREISAVLAGGLAGVLGAALLAWTGGNWMVLALYMATLAAITTAATFLVPETRGRDLLRTEDALRISQTECDTATDLTFTAEDDGDGGSAEGTHAAARATASTRTVSTNPSPARR</sequence>
<keyword evidence="11" id="KW-1185">Reference proteome</keyword>
<reference evidence="10 11" key="1">
    <citation type="submission" date="2021-03" db="EMBL/GenBank/DDBJ databases">
        <title>Sequencing the genomes of 1000 actinobacteria strains.</title>
        <authorList>
            <person name="Klenk H.-P."/>
        </authorList>
    </citation>
    <scope>NUCLEOTIDE SEQUENCE [LARGE SCALE GENOMIC DNA]</scope>
    <source>
        <strain evidence="10 11">DSM 14564</strain>
    </source>
</reference>
<keyword evidence="6 8" id="KW-0472">Membrane</keyword>
<evidence type="ECO:0000259" key="9">
    <source>
        <dbReference type="PROSITE" id="PS50850"/>
    </source>
</evidence>
<dbReference type="EMBL" id="JAGIOC010000001">
    <property type="protein sequence ID" value="MBP2408705.1"/>
    <property type="molecule type" value="Genomic_DNA"/>
</dbReference>
<feature type="transmembrane region" description="Helical" evidence="8">
    <location>
        <begin position="125"/>
        <end position="145"/>
    </location>
</feature>
<dbReference type="Pfam" id="PF00083">
    <property type="entry name" value="Sugar_tr"/>
    <property type="match status" value="1"/>
</dbReference>
<evidence type="ECO:0000256" key="7">
    <source>
        <dbReference type="SAM" id="MobiDB-lite"/>
    </source>
</evidence>
<keyword evidence="2" id="KW-0813">Transport</keyword>
<dbReference type="PANTHER" id="PTHR43045">
    <property type="entry name" value="SHIKIMATE TRANSPORTER"/>
    <property type="match status" value="1"/>
</dbReference>
<feature type="transmembrane region" description="Helical" evidence="8">
    <location>
        <begin position="290"/>
        <end position="309"/>
    </location>
</feature>
<keyword evidence="3" id="KW-1003">Cell membrane</keyword>
<evidence type="ECO:0000256" key="3">
    <source>
        <dbReference type="ARBA" id="ARBA00022475"/>
    </source>
</evidence>
<dbReference type="CDD" id="cd17369">
    <property type="entry name" value="MFS_ShiA_like"/>
    <property type="match status" value="1"/>
</dbReference>
<feature type="transmembrane region" description="Helical" evidence="8">
    <location>
        <begin position="385"/>
        <end position="408"/>
    </location>
</feature>
<evidence type="ECO:0000256" key="2">
    <source>
        <dbReference type="ARBA" id="ARBA00022448"/>
    </source>
</evidence>
<evidence type="ECO:0000256" key="6">
    <source>
        <dbReference type="ARBA" id="ARBA00023136"/>
    </source>
</evidence>
<evidence type="ECO:0000256" key="4">
    <source>
        <dbReference type="ARBA" id="ARBA00022692"/>
    </source>
</evidence>
<dbReference type="Pfam" id="PF07690">
    <property type="entry name" value="MFS_1"/>
    <property type="match status" value="1"/>
</dbReference>
<gene>
    <name evidence="10" type="ORF">JOF44_001608</name>
</gene>
<proteinExistence type="predicted"/>
<dbReference type="SUPFAM" id="SSF103473">
    <property type="entry name" value="MFS general substrate transporter"/>
    <property type="match status" value="1"/>
</dbReference>
<name>A0ABS4YJC8_9MICO</name>
<feature type="region of interest" description="Disordered" evidence="7">
    <location>
        <begin position="463"/>
        <end position="501"/>
    </location>
</feature>
<feature type="transmembrane region" description="Helical" evidence="8">
    <location>
        <begin position="321"/>
        <end position="340"/>
    </location>
</feature>
<dbReference type="PROSITE" id="PS50850">
    <property type="entry name" value="MFS"/>
    <property type="match status" value="1"/>
</dbReference>
<dbReference type="PANTHER" id="PTHR43045:SF4">
    <property type="entry name" value="TRANSPORTER YDFJ-RELATED"/>
    <property type="match status" value="1"/>
</dbReference>
<evidence type="ECO:0000256" key="8">
    <source>
        <dbReference type="SAM" id="Phobius"/>
    </source>
</evidence>
<keyword evidence="4 8" id="KW-0812">Transmembrane</keyword>
<feature type="transmembrane region" description="Helical" evidence="8">
    <location>
        <begin position="65"/>
        <end position="88"/>
    </location>
</feature>
<evidence type="ECO:0000313" key="11">
    <source>
        <dbReference type="Proteomes" id="UP000698222"/>
    </source>
</evidence>